<dbReference type="OrthoDB" id="331602at2759"/>
<name>A0A397TA04_9GLOM</name>
<protein>
    <submittedName>
        <fullName evidence="3">Uncharacterized protein</fullName>
    </submittedName>
</protein>
<reference evidence="3 4" key="1">
    <citation type="submission" date="2018-06" db="EMBL/GenBank/DDBJ databases">
        <title>Comparative genomics reveals the genomic features of Rhizophagus irregularis, R. cerebriforme, R. diaphanum and Gigaspora rosea, and their symbiotic lifestyle signature.</title>
        <authorList>
            <person name="Morin E."/>
            <person name="San Clemente H."/>
            <person name="Chen E.C.H."/>
            <person name="De La Providencia I."/>
            <person name="Hainaut M."/>
            <person name="Kuo A."/>
            <person name="Kohler A."/>
            <person name="Murat C."/>
            <person name="Tang N."/>
            <person name="Roy S."/>
            <person name="Loubradou J."/>
            <person name="Henrissat B."/>
            <person name="Grigoriev I.V."/>
            <person name="Corradi N."/>
            <person name="Roux C."/>
            <person name="Martin F.M."/>
        </authorList>
    </citation>
    <scope>NUCLEOTIDE SEQUENCE [LARGE SCALE GENOMIC DNA]</scope>
    <source>
        <strain evidence="3 4">DAOM 227022</strain>
    </source>
</reference>
<dbReference type="EMBL" id="QKYT01000075">
    <property type="protein sequence ID" value="RIA94702.1"/>
    <property type="molecule type" value="Genomic_DNA"/>
</dbReference>
<dbReference type="AlphaFoldDB" id="A0A397TA04"/>
<proteinExistence type="predicted"/>
<organism evidence="3 4">
    <name type="scientific">Glomus cerebriforme</name>
    <dbReference type="NCBI Taxonomy" id="658196"/>
    <lineage>
        <taxon>Eukaryota</taxon>
        <taxon>Fungi</taxon>
        <taxon>Fungi incertae sedis</taxon>
        <taxon>Mucoromycota</taxon>
        <taxon>Glomeromycotina</taxon>
        <taxon>Glomeromycetes</taxon>
        <taxon>Glomerales</taxon>
        <taxon>Glomeraceae</taxon>
        <taxon>Glomus</taxon>
    </lineage>
</organism>
<feature type="region of interest" description="Disordered" evidence="2">
    <location>
        <begin position="1"/>
        <end position="20"/>
    </location>
</feature>
<evidence type="ECO:0000256" key="2">
    <source>
        <dbReference type="SAM" id="MobiDB-lite"/>
    </source>
</evidence>
<feature type="compositionally biased region" description="Polar residues" evidence="2">
    <location>
        <begin position="1"/>
        <end position="18"/>
    </location>
</feature>
<keyword evidence="1" id="KW-0175">Coiled coil</keyword>
<evidence type="ECO:0000313" key="4">
    <source>
        <dbReference type="Proteomes" id="UP000265703"/>
    </source>
</evidence>
<keyword evidence="4" id="KW-1185">Reference proteome</keyword>
<evidence type="ECO:0000256" key="1">
    <source>
        <dbReference type="SAM" id="Coils"/>
    </source>
</evidence>
<sequence>MPDFSSLQKSSLNFTGFSPKNDRELTEARTKIKSLEISKDNLDLKVSRIEAENKNLELKNRELCLQIEGLEKDKDFYYNREKDALKSLENLELENMKLKPVKLKHLKIKYVNYNRIWMILKLKILLKKMICRVKYKQ</sequence>
<feature type="coiled-coil region" evidence="1">
    <location>
        <begin position="25"/>
        <end position="73"/>
    </location>
</feature>
<gene>
    <name evidence="3" type="ORF">C1645_542975</name>
</gene>
<evidence type="ECO:0000313" key="3">
    <source>
        <dbReference type="EMBL" id="RIA94702.1"/>
    </source>
</evidence>
<dbReference type="STRING" id="658196.A0A397TA04"/>
<comment type="caution">
    <text evidence="3">The sequence shown here is derived from an EMBL/GenBank/DDBJ whole genome shotgun (WGS) entry which is preliminary data.</text>
</comment>
<dbReference type="Proteomes" id="UP000265703">
    <property type="component" value="Unassembled WGS sequence"/>
</dbReference>
<accession>A0A397TA04</accession>